<dbReference type="InterPro" id="IPR008554">
    <property type="entry name" value="Glutaredoxin-like"/>
</dbReference>
<evidence type="ECO:0000313" key="1">
    <source>
        <dbReference type="EMBL" id="SDO95174.1"/>
    </source>
</evidence>
<dbReference type="InterPro" id="IPR036249">
    <property type="entry name" value="Thioredoxin-like_sf"/>
</dbReference>
<dbReference type="Proteomes" id="UP000198741">
    <property type="component" value="Chromosome I"/>
</dbReference>
<protein>
    <submittedName>
        <fullName evidence="1">Glutaredoxin</fullName>
    </submittedName>
</protein>
<reference evidence="1 2" key="1">
    <citation type="submission" date="2016-10" db="EMBL/GenBank/DDBJ databases">
        <authorList>
            <person name="de Groot N.N."/>
        </authorList>
    </citation>
    <scope>NUCLEOTIDE SEQUENCE [LARGE SCALE GENOMIC DNA]</scope>
    <source>
        <strain evidence="2">P4-7,KCTC 19426,CECT 7604</strain>
    </source>
</reference>
<name>A0A1H0NR41_9ACTN</name>
<dbReference type="Pfam" id="PF05768">
    <property type="entry name" value="Glrx-like"/>
    <property type="match status" value="1"/>
</dbReference>
<dbReference type="SUPFAM" id="SSF52833">
    <property type="entry name" value="Thioredoxin-like"/>
    <property type="match status" value="1"/>
</dbReference>
<keyword evidence="2" id="KW-1185">Reference proteome</keyword>
<dbReference type="AlphaFoldDB" id="A0A1H0NR41"/>
<organism evidence="1 2">
    <name type="scientific">Nakamurella panacisegetis</name>
    <dbReference type="NCBI Taxonomy" id="1090615"/>
    <lineage>
        <taxon>Bacteria</taxon>
        <taxon>Bacillati</taxon>
        <taxon>Actinomycetota</taxon>
        <taxon>Actinomycetes</taxon>
        <taxon>Nakamurellales</taxon>
        <taxon>Nakamurellaceae</taxon>
        <taxon>Nakamurella</taxon>
    </lineage>
</organism>
<dbReference type="EMBL" id="LT629710">
    <property type="protein sequence ID" value="SDO95174.1"/>
    <property type="molecule type" value="Genomic_DNA"/>
</dbReference>
<proteinExistence type="predicted"/>
<dbReference type="Gene3D" id="3.40.30.10">
    <property type="entry name" value="Glutaredoxin"/>
    <property type="match status" value="1"/>
</dbReference>
<gene>
    <name evidence="1" type="ORF">SAMN04515671_2455</name>
</gene>
<dbReference type="OrthoDB" id="8779161at2"/>
<dbReference type="STRING" id="1090615.SAMN04515671_2455"/>
<sequence length="78" mass="8488">MKQVQLLTRPGCHLCDDARAAVAAATRAAGTTFSEVNVDDDRELRAEYGDMVPVVLLDGVQYGYFTIDAIELQAALTR</sequence>
<evidence type="ECO:0000313" key="2">
    <source>
        <dbReference type="Proteomes" id="UP000198741"/>
    </source>
</evidence>
<dbReference type="RefSeq" id="WP_090476209.1">
    <property type="nucleotide sequence ID" value="NZ_LT629710.1"/>
</dbReference>
<accession>A0A1H0NR41</accession>